<dbReference type="EMBL" id="JBHMAF010000020">
    <property type="protein sequence ID" value="MFB9758042.1"/>
    <property type="molecule type" value="Genomic_DNA"/>
</dbReference>
<protein>
    <recommendedName>
        <fullName evidence="4">Sensor histidine kinase</fullName>
    </recommendedName>
</protein>
<accession>A0ABV5WBT6</accession>
<gene>
    <name evidence="2" type="ORF">ACFFMS_05750</name>
</gene>
<feature type="transmembrane region" description="Helical" evidence="1">
    <location>
        <begin position="7"/>
        <end position="31"/>
    </location>
</feature>
<proteinExistence type="predicted"/>
<sequence>MSIQTRFLLSYIGVICISVFLLLTAGFLVLFTITGDVKSVKYFYKNSYTNKPLTAAEENTFLDLKLLAKHAPDQLLDEKQLQGKEDVEIVVRKGTDITYASPELERKTLQQSLPTFESANINTRDTIQVNNTFYT</sequence>
<keyword evidence="1" id="KW-0472">Membrane</keyword>
<evidence type="ECO:0000256" key="1">
    <source>
        <dbReference type="SAM" id="Phobius"/>
    </source>
</evidence>
<comment type="caution">
    <text evidence="2">The sequence shown here is derived from an EMBL/GenBank/DDBJ whole genome shotgun (WGS) entry which is preliminary data.</text>
</comment>
<keyword evidence="3" id="KW-1185">Reference proteome</keyword>
<dbReference type="Proteomes" id="UP001589609">
    <property type="component" value="Unassembled WGS sequence"/>
</dbReference>
<organism evidence="2 3">
    <name type="scientific">Ectobacillus funiculus</name>
    <dbReference type="NCBI Taxonomy" id="137993"/>
    <lineage>
        <taxon>Bacteria</taxon>
        <taxon>Bacillati</taxon>
        <taxon>Bacillota</taxon>
        <taxon>Bacilli</taxon>
        <taxon>Bacillales</taxon>
        <taxon>Bacillaceae</taxon>
        <taxon>Ectobacillus</taxon>
    </lineage>
</organism>
<evidence type="ECO:0000313" key="3">
    <source>
        <dbReference type="Proteomes" id="UP001589609"/>
    </source>
</evidence>
<keyword evidence="1" id="KW-1133">Transmembrane helix</keyword>
<reference evidence="2 3" key="1">
    <citation type="submission" date="2024-09" db="EMBL/GenBank/DDBJ databases">
        <authorList>
            <person name="Sun Q."/>
            <person name="Mori K."/>
        </authorList>
    </citation>
    <scope>NUCLEOTIDE SEQUENCE [LARGE SCALE GENOMIC DNA]</scope>
    <source>
        <strain evidence="2 3">JCM 11201</strain>
    </source>
</reference>
<name>A0ABV5WBT6_9BACI</name>
<keyword evidence="1" id="KW-0812">Transmembrane</keyword>
<evidence type="ECO:0000313" key="2">
    <source>
        <dbReference type="EMBL" id="MFB9758042.1"/>
    </source>
</evidence>
<evidence type="ECO:0008006" key="4">
    <source>
        <dbReference type="Google" id="ProtNLM"/>
    </source>
</evidence>
<dbReference type="RefSeq" id="WP_379948284.1">
    <property type="nucleotide sequence ID" value="NZ_JBHMAF010000020.1"/>
</dbReference>